<dbReference type="Pfam" id="PF11165">
    <property type="entry name" value="DUF2949"/>
    <property type="match status" value="1"/>
</dbReference>
<evidence type="ECO:0000313" key="2">
    <source>
        <dbReference type="Proteomes" id="UP000185557"/>
    </source>
</evidence>
<dbReference type="STRING" id="549789.NIES30_23660"/>
<dbReference type="OrthoDB" id="433602at2"/>
<dbReference type="Proteomes" id="UP000185557">
    <property type="component" value="Unassembled WGS sequence"/>
</dbReference>
<sequence length="69" mass="7883">MTSPLLSRLVSFVQTEFGVSNEEVATAFHHHDSATQLPMILWQYGFITTPQLDALFAWLERARFRSVEG</sequence>
<gene>
    <name evidence="1" type="ORF">NIES30_23660</name>
</gene>
<comment type="caution">
    <text evidence="1">The sequence shown here is derived from an EMBL/GenBank/DDBJ whole genome shotgun (WGS) entry which is preliminary data.</text>
</comment>
<name>A0A1U7IYM2_9CYAN</name>
<reference evidence="1 2" key="1">
    <citation type="submission" date="2016-11" db="EMBL/GenBank/DDBJ databases">
        <title>Draft Genome Sequences of Nine Cyanobacterial Strains from Diverse Habitats.</title>
        <authorList>
            <person name="Zhu T."/>
            <person name="Hou S."/>
            <person name="Lu X."/>
            <person name="Hess W.R."/>
        </authorList>
    </citation>
    <scope>NUCLEOTIDE SEQUENCE [LARGE SCALE GENOMIC DNA]</scope>
    <source>
        <strain evidence="1 2">NIES-30</strain>
    </source>
</reference>
<evidence type="ECO:0000313" key="1">
    <source>
        <dbReference type="EMBL" id="OKH43942.1"/>
    </source>
</evidence>
<keyword evidence="2" id="KW-1185">Reference proteome</keyword>
<dbReference type="AlphaFoldDB" id="A0A1U7IYM2"/>
<accession>A0A1U7IYM2</accession>
<dbReference type="RefSeq" id="WP_073610919.1">
    <property type="nucleotide sequence ID" value="NZ_MRCG01000027.1"/>
</dbReference>
<dbReference type="EMBL" id="MRCG01000027">
    <property type="protein sequence ID" value="OKH43942.1"/>
    <property type="molecule type" value="Genomic_DNA"/>
</dbReference>
<proteinExistence type="predicted"/>
<protein>
    <submittedName>
        <fullName evidence="1">DUF2949 domain-containing protein</fullName>
    </submittedName>
</protein>
<dbReference type="InterPro" id="IPR021336">
    <property type="entry name" value="DUF2949"/>
</dbReference>
<organism evidence="1 2">
    <name type="scientific">Phormidium tenue NIES-30</name>
    <dbReference type="NCBI Taxonomy" id="549789"/>
    <lineage>
        <taxon>Bacteria</taxon>
        <taxon>Bacillati</taxon>
        <taxon>Cyanobacteriota</taxon>
        <taxon>Cyanophyceae</taxon>
        <taxon>Oscillatoriophycideae</taxon>
        <taxon>Oscillatoriales</taxon>
        <taxon>Oscillatoriaceae</taxon>
        <taxon>Phormidium</taxon>
    </lineage>
</organism>